<feature type="transmembrane region" description="Helical" evidence="12">
    <location>
        <begin position="184"/>
        <end position="205"/>
    </location>
</feature>
<dbReference type="SUPFAM" id="SSF52540">
    <property type="entry name" value="P-loop containing nucleoside triphosphate hydrolases"/>
    <property type="match status" value="1"/>
</dbReference>
<dbReference type="Pfam" id="PF00664">
    <property type="entry name" value="ABC_membrane"/>
    <property type="match status" value="1"/>
</dbReference>
<feature type="transmembrane region" description="Helical" evidence="12">
    <location>
        <begin position="85"/>
        <end position="110"/>
    </location>
</feature>
<comment type="similarity">
    <text evidence="10">Belongs to the ABC transporter superfamily. Multidrug exporter LmrA (TC 3.A.1.117.1) family.</text>
</comment>
<feature type="domain" description="ABC transmembrane type-1" evidence="14">
    <location>
        <begin position="49"/>
        <end position="327"/>
    </location>
</feature>
<dbReference type="InterPro" id="IPR003593">
    <property type="entry name" value="AAA+_ATPase"/>
</dbReference>
<dbReference type="GO" id="GO:0005886">
    <property type="term" value="C:plasma membrane"/>
    <property type="evidence" value="ECO:0007669"/>
    <property type="project" value="UniProtKB-SubCell"/>
</dbReference>
<dbReference type="SUPFAM" id="SSF90123">
    <property type="entry name" value="ABC transporter transmembrane region"/>
    <property type="match status" value="1"/>
</dbReference>
<keyword evidence="7 12" id="KW-0472">Membrane</keyword>
<comment type="catalytic activity">
    <reaction evidence="8">
        <text>ATP + H2O + xenobioticSide 1 = ADP + phosphate + xenobioticSide 2.</text>
        <dbReference type="EC" id="7.6.2.2"/>
    </reaction>
</comment>
<sequence length="608" mass="67407">MDGSGAVVKMDSNNQRGFNDAVRKDQTKFKFKDFTTLIQKTQPNYWLLLFGVLLLAVSSGVQVYVPKLASTLVNNFTKGVNYGLLGEVVGLFVAAALISAVGGTILGIFGEDVIQNLRKRLWKKLTTLKVSYFDTVKAGEISSRLVNDTTQVKQLLAATFPQTLASVITVIGTIYMMIRMDWHMTLAMVIAVPVVIIFMIPIMTFGTKVGHIRQDALAQFNGVANETLSEIRLVKTSNAEEQAQRRATQEVNRLFKIGKKEAIFDATMQPLMMMVFMSMVFGLLAYGMHRIAIGAMAIGTLMSFLMYLFNLIGAMPTIATLFSELAKAAGSTRRVEELLEEEPEDFEAGTDVDLAHKVLSVDHVDFAYADDPDDQVLKDISFKAEPNQIIAFAGPSGGGKSTIFSLLERFYEPTSGTIKFDDIDVHDIKLTDYRKQIGFVSQDSAIMAGTIRDNLTYGLDKEFADDQLWKVLDLAYARNFVESMPQKLDTEVGERGVKISGGQRQRIAIARAFLRDPKILMLDEATASLDSESEMKVQDALTNLMKGRTTLVIAHRLATIVDSDRIYFIEKGQVTGSGNHQDLVKSHQTYAKYVSEQFKVGISSEMNN</sequence>
<evidence type="ECO:0000256" key="6">
    <source>
        <dbReference type="ARBA" id="ARBA00022989"/>
    </source>
</evidence>
<dbReference type="PROSITE" id="PS50893">
    <property type="entry name" value="ABC_TRANSPORTER_2"/>
    <property type="match status" value="1"/>
</dbReference>
<dbReference type="Gene3D" id="1.20.1560.10">
    <property type="entry name" value="ABC transporter type 1, transmembrane domain"/>
    <property type="match status" value="1"/>
</dbReference>
<dbReference type="CDD" id="cd18551">
    <property type="entry name" value="ABC_6TM_LmrA_like"/>
    <property type="match status" value="1"/>
</dbReference>
<dbReference type="GO" id="GO:0005524">
    <property type="term" value="F:ATP binding"/>
    <property type="evidence" value="ECO:0007669"/>
    <property type="project" value="UniProtKB-KW"/>
</dbReference>
<dbReference type="STRING" id="331679.IV81_GL000573"/>
<evidence type="ECO:0000256" key="2">
    <source>
        <dbReference type="ARBA" id="ARBA00012191"/>
    </source>
</evidence>
<dbReference type="Pfam" id="PF00005">
    <property type="entry name" value="ABC_tran"/>
    <property type="match status" value="1"/>
</dbReference>
<evidence type="ECO:0000256" key="5">
    <source>
        <dbReference type="ARBA" id="ARBA00022840"/>
    </source>
</evidence>
<dbReference type="EC" id="7.6.2.2" evidence="2"/>
<dbReference type="SMART" id="SM00382">
    <property type="entry name" value="AAA"/>
    <property type="match status" value="1"/>
</dbReference>
<gene>
    <name evidence="15" type="ORF">IV81_GL000573</name>
</gene>
<evidence type="ECO:0000256" key="7">
    <source>
        <dbReference type="ARBA" id="ARBA00023136"/>
    </source>
</evidence>
<dbReference type="AlphaFoldDB" id="A0A0R2KV45"/>
<dbReference type="InterPro" id="IPR011527">
    <property type="entry name" value="ABC1_TM_dom"/>
</dbReference>
<dbReference type="PROSITE" id="PS00211">
    <property type="entry name" value="ABC_TRANSPORTER_1"/>
    <property type="match status" value="1"/>
</dbReference>
<keyword evidence="16" id="KW-1185">Reference proteome</keyword>
<feature type="transmembrane region" description="Helical" evidence="12">
    <location>
        <begin position="262"/>
        <end position="285"/>
    </location>
</feature>
<keyword evidence="6 12" id="KW-1133">Transmembrane helix</keyword>
<accession>A0A0R2KV45</accession>
<comment type="function">
    <text evidence="9">Efflux transporter for a variety of amphiphilic cationic compounds, including antibiotics.</text>
</comment>
<dbReference type="PATRIC" id="fig|331679.3.peg.580"/>
<evidence type="ECO:0000256" key="4">
    <source>
        <dbReference type="ARBA" id="ARBA00022741"/>
    </source>
</evidence>
<evidence type="ECO:0000256" key="1">
    <source>
        <dbReference type="ARBA" id="ARBA00004651"/>
    </source>
</evidence>
<dbReference type="PANTHER" id="PTHR43394">
    <property type="entry name" value="ATP-DEPENDENT PERMEASE MDL1, MITOCHONDRIAL"/>
    <property type="match status" value="1"/>
</dbReference>
<dbReference type="InterPro" id="IPR017871">
    <property type="entry name" value="ABC_transporter-like_CS"/>
</dbReference>
<dbReference type="PANTHER" id="PTHR43394:SF1">
    <property type="entry name" value="ATP-BINDING CASSETTE SUB-FAMILY B MEMBER 10, MITOCHONDRIAL"/>
    <property type="match status" value="1"/>
</dbReference>
<feature type="transmembrane region" description="Helical" evidence="12">
    <location>
        <begin position="291"/>
        <end position="312"/>
    </location>
</feature>
<evidence type="ECO:0000256" key="11">
    <source>
        <dbReference type="ARBA" id="ARBA00072598"/>
    </source>
</evidence>
<feature type="transmembrane region" description="Helical" evidence="12">
    <location>
        <begin position="45"/>
        <end position="65"/>
    </location>
</feature>
<proteinExistence type="inferred from homology"/>
<dbReference type="Gene3D" id="3.40.50.300">
    <property type="entry name" value="P-loop containing nucleotide triphosphate hydrolases"/>
    <property type="match status" value="1"/>
</dbReference>
<dbReference type="InterPro" id="IPR036640">
    <property type="entry name" value="ABC1_TM_sf"/>
</dbReference>
<keyword evidence="5" id="KW-0067">ATP-binding</keyword>
<comment type="caution">
    <text evidence="15">The sequence shown here is derived from an EMBL/GenBank/DDBJ whole genome shotgun (WGS) entry which is preliminary data.</text>
</comment>
<evidence type="ECO:0000256" key="12">
    <source>
        <dbReference type="SAM" id="Phobius"/>
    </source>
</evidence>
<dbReference type="GO" id="GO:0016887">
    <property type="term" value="F:ATP hydrolysis activity"/>
    <property type="evidence" value="ECO:0007669"/>
    <property type="project" value="InterPro"/>
</dbReference>
<dbReference type="InterPro" id="IPR039421">
    <property type="entry name" value="Type_1_exporter"/>
</dbReference>
<reference evidence="15 16" key="1">
    <citation type="journal article" date="2015" name="Genome Announc.">
        <title>Expanding the biotechnology potential of lactobacilli through comparative genomics of 213 strains and associated genera.</title>
        <authorList>
            <person name="Sun Z."/>
            <person name="Harris H.M."/>
            <person name="McCann A."/>
            <person name="Guo C."/>
            <person name="Argimon S."/>
            <person name="Zhang W."/>
            <person name="Yang X."/>
            <person name="Jeffery I.B."/>
            <person name="Cooney J.C."/>
            <person name="Kagawa T.F."/>
            <person name="Liu W."/>
            <person name="Song Y."/>
            <person name="Salvetti E."/>
            <person name="Wrobel A."/>
            <person name="Rasinkangas P."/>
            <person name="Parkhill J."/>
            <person name="Rea M.C."/>
            <person name="O'Sullivan O."/>
            <person name="Ritari J."/>
            <person name="Douillard F.P."/>
            <person name="Paul Ross R."/>
            <person name="Yang R."/>
            <person name="Briner A.E."/>
            <person name="Felis G.E."/>
            <person name="de Vos W.M."/>
            <person name="Barrangou R."/>
            <person name="Klaenhammer T.R."/>
            <person name="Caufield P.W."/>
            <person name="Cui Y."/>
            <person name="Zhang H."/>
            <person name="O'Toole P.W."/>
        </authorList>
    </citation>
    <scope>NUCLEOTIDE SEQUENCE [LARGE SCALE GENOMIC DNA]</scope>
    <source>
        <strain evidence="15 16">DSM 18001</strain>
    </source>
</reference>
<evidence type="ECO:0000313" key="16">
    <source>
        <dbReference type="Proteomes" id="UP000051859"/>
    </source>
</evidence>
<dbReference type="PROSITE" id="PS50929">
    <property type="entry name" value="ABC_TM1F"/>
    <property type="match status" value="1"/>
</dbReference>
<dbReference type="FunFam" id="3.40.50.300:FF:000218">
    <property type="entry name" value="Multidrug ABC transporter ATP-binding protein"/>
    <property type="match status" value="1"/>
</dbReference>
<feature type="domain" description="ABC transporter" evidence="13">
    <location>
        <begin position="359"/>
        <end position="596"/>
    </location>
</feature>
<dbReference type="InterPro" id="IPR027417">
    <property type="entry name" value="P-loop_NTPase"/>
</dbReference>
<evidence type="ECO:0000256" key="9">
    <source>
        <dbReference type="ARBA" id="ARBA00059943"/>
    </source>
</evidence>
<evidence type="ECO:0000256" key="10">
    <source>
        <dbReference type="ARBA" id="ARBA00061674"/>
    </source>
</evidence>
<evidence type="ECO:0000256" key="8">
    <source>
        <dbReference type="ARBA" id="ARBA00034018"/>
    </source>
</evidence>
<dbReference type="EMBL" id="JQBX01000016">
    <property type="protein sequence ID" value="KRN93374.1"/>
    <property type="molecule type" value="Genomic_DNA"/>
</dbReference>
<dbReference type="GO" id="GO:0008559">
    <property type="term" value="F:ABC-type xenobiotic transporter activity"/>
    <property type="evidence" value="ECO:0007669"/>
    <property type="project" value="UniProtKB-EC"/>
</dbReference>
<evidence type="ECO:0000256" key="3">
    <source>
        <dbReference type="ARBA" id="ARBA00022692"/>
    </source>
</evidence>
<keyword evidence="4" id="KW-0547">Nucleotide-binding</keyword>
<dbReference type="Proteomes" id="UP000051859">
    <property type="component" value="Unassembled WGS sequence"/>
</dbReference>
<protein>
    <recommendedName>
        <fullName evidence="11">Multidrug resistance ABC transporter ATP-binding and permease protein</fullName>
        <ecNumber evidence="2">7.6.2.2</ecNumber>
    </recommendedName>
</protein>
<dbReference type="InterPro" id="IPR003439">
    <property type="entry name" value="ABC_transporter-like_ATP-bd"/>
</dbReference>
<evidence type="ECO:0000259" key="14">
    <source>
        <dbReference type="PROSITE" id="PS50929"/>
    </source>
</evidence>
<dbReference type="GO" id="GO:0015421">
    <property type="term" value="F:ABC-type oligopeptide transporter activity"/>
    <property type="evidence" value="ECO:0007669"/>
    <property type="project" value="TreeGrafter"/>
</dbReference>
<name>A0A0R2KV45_9LACO</name>
<comment type="subcellular location">
    <subcellularLocation>
        <location evidence="1">Cell membrane</location>
        <topology evidence="1">Multi-pass membrane protein</topology>
    </subcellularLocation>
</comment>
<keyword evidence="3 12" id="KW-0812">Transmembrane</keyword>
<evidence type="ECO:0000259" key="13">
    <source>
        <dbReference type="PROSITE" id="PS50893"/>
    </source>
</evidence>
<evidence type="ECO:0000313" key="15">
    <source>
        <dbReference type="EMBL" id="KRN93374.1"/>
    </source>
</evidence>
<organism evidence="15 16">
    <name type="scientific">Pediococcus stilesii</name>
    <dbReference type="NCBI Taxonomy" id="331679"/>
    <lineage>
        <taxon>Bacteria</taxon>
        <taxon>Bacillati</taxon>
        <taxon>Bacillota</taxon>
        <taxon>Bacilli</taxon>
        <taxon>Lactobacillales</taxon>
        <taxon>Lactobacillaceae</taxon>
        <taxon>Pediococcus</taxon>
    </lineage>
</organism>